<evidence type="ECO:0000313" key="1">
    <source>
        <dbReference type="EMBL" id="TPE49309.1"/>
    </source>
</evidence>
<dbReference type="AlphaFoldDB" id="A0A501WIH8"/>
<accession>A0A501WIH8</accession>
<gene>
    <name evidence="1" type="ORF">FJM67_12025</name>
</gene>
<dbReference type="EMBL" id="VFRR01000025">
    <property type="protein sequence ID" value="TPE49309.1"/>
    <property type="molecule type" value="Genomic_DNA"/>
</dbReference>
<dbReference type="Pfam" id="PF02635">
    <property type="entry name" value="DsrE"/>
    <property type="match status" value="1"/>
</dbReference>
<dbReference type="Gene3D" id="3.40.1260.10">
    <property type="entry name" value="DsrEFH-like"/>
    <property type="match status" value="1"/>
</dbReference>
<dbReference type="SUPFAM" id="SSF75169">
    <property type="entry name" value="DsrEFH-like"/>
    <property type="match status" value="1"/>
</dbReference>
<sequence length="112" mass="12589">MSTLIYLTSSSYSSLTIKEALDMALVFGTFEQEVAIAVTGGGLTLLLEGQTPSEEHGKHLFKLLDGLEFYDINKLYVRADESAHLALWEGITALSDTEWQQLFSQYQHVLRF</sequence>
<dbReference type="Proteomes" id="UP000315901">
    <property type="component" value="Unassembled WGS sequence"/>
</dbReference>
<name>A0A501WIH8_9GAMM</name>
<organism evidence="1 2">
    <name type="scientific">Maribrevibacterium harenarium</name>
    <dbReference type="NCBI Taxonomy" id="2589817"/>
    <lineage>
        <taxon>Bacteria</taxon>
        <taxon>Pseudomonadati</taxon>
        <taxon>Pseudomonadota</taxon>
        <taxon>Gammaproteobacteria</taxon>
        <taxon>Oceanospirillales</taxon>
        <taxon>Oceanospirillaceae</taxon>
        <taxon>Maribrevibacterium</taxon>
    </lineage>
</organism>
<keyword evidence="2" id="KW-1185">Reference proteome</keyword>
<evidence type="ECO:0000313" key="2">
    <source>
        <dbReference type="Proteomes" id="UP000315901"/>
    </source>
</evidence>
<dbReference type="InterPro" id="IPR003787">
    <property type="entry name" value="Sulphur_relay_DsrE/F-like"/>
</dbReference>
<dbReference type="InterPro" id="IPR027396">
    <property type="entry name" value="DsrEFH-like"/>
</dbReference>
<dbReference type="RefSeq" id="WP_140589604.1">
    <property type="nucleotide sequence ID" value="NZ_VFRR01000025.1"/>
</dbReference>
<proteinExistence type="predicted"/>
<reference evidence="1 2" key="1">
    <citation type="submission" date="2019-06" db="EMBL/GenBank/DDBJ databases">
        <title>A novel bacterium of genus Marinomonas, isolated from coastal sand.</title>
        <authorList>
            <person name="Huang H."/>
            <person name="Mo K."/>
            <person name="Hu Y."/>
        </authorList>
    </citation>
    <scope>NUCLEOTIDE SEQUENCE [LARGE SCALE GENOMIC DNA]</scope>
    <source>
        <strain evidence="1 2">HB171799</strain>
    </source>
</reference>
<comment type="caution">
    <text evidence="1">The sequence shown here is derived from an EMBL/GenBank/DDBJ whole genome shotgun (WGS) entry which is preliminary data.</text>
</comment>
<dbReference type="OrthoDB" id="9789418at2"/>
<protein>
    <submittedName>
        <fullName evidence="1">Sulfur oxidation protein</fullName>
    </submittedName>
</protein>